<dbReference type="InterPro" id="IPR009057">
    <property type="entry name" value="Homeodomain-like_sf"/>
</dbReference>
<dbReference type="GO" id="GO:0005634">
    <property type="term" value="C:nucleus"/>
    <property type="evidence" value="ECO:0007669"/>
    <property type="project" value="UniProtKB-SubCell"/>
</dbReference>
<dbReference type="GO" id="GO:0003677">
    <property type="term" value="F:DNA binding"/>
    <property type="evidence" value="ECO:0007669"/>
    <property type="project" value="InterPro"/>
</dbReference>
<dbReference type="InterPro" id="IPR007889">
    <property type="entry name" value="HTH_Psq"/>
</dbReference>
<dbReference type="Proteomes" id="UP000030758">
    <property type="component" value="Unassembled WGS sequence"/>
</dbReference>
<name>A0A085N1T5_9BILA</name>
<dbReference type="AlphaFoldDB" id="A0A085N1T5"/>
<reference evidence="3" key="1">
    <citation type="journal article" date="2014" name="Nat. Genet.">
        <title>Genome and transcriptome of the porcine whipworm Trichuris suis.</title>
        <authorList>
            <person name="Jex A.R."/>
            <person name="Nejsum P."/>
            <person name="Schwarz E.M."/>
            <person name="Hu L."/>
            <person name="Young N.D."/>
            <person name="Hall R.S."/>
            <person name="Korhonen P.K."/>
            <person name="Liao S."/>
            <person name="Thamsborg S."/>
            <person name="Xia J."/>
            <person name="Xu P."/>
            <person name="Wang S."/>
            <person name="Scheerlinck J.P."/>
            <person name="Hofmann A."/>
            <person name="Sternberg P.W."/>
            <person name="Wang J."/>
            <person name="Gasser R.B."/>
        </authorList>
    </citation>
    <scope>NUCLEOTIDE SEQUENCE [LARGE SCALE GENOMIC DNA]</scope>
    <source>
        <strain evidence="3">DCEP-RM93F</strain>
    </source>
</reference>
<accession>A0A085N1T5</accession>
<dbReference type="Pfam" id="PF04218">
    <property type="entry name" value="CENP-B_N"/>
    <property type="match status" value="1"/>
</dbReference>
<gene>
    <name evidence="3" type="ORF">M514_24357</name>
</gene>
<sequence length="117" mass="13342">MADRRDVSGRRTSLHEKRERKVLSLYEKLKKILDLSNSGMSCVEVGRRVGKNESSIRSIKQKQAEIRQSLCAAPTMAKTVSVVRDKVLVEAEEALSLWIEDMSQKRVIQLLRNIETS</sequence>
<feature type="domain" description="HTH psq-type" evidence="2">
    <location>
        <begin position="17"/>
        <end position="69"/>
    </location>
</feature>
<proteinExistence type="predicted"/>
<dbReference type="SUPFAM" id="SSF46689">
    <property type="entry name" value="Homeodomain-like"/>
    <property type="match status" value="1"/>
</dbReference>
<evidence type="ECO:0000259" key="2">
    <source>
        <dbReference type="Pfam" id="PF04218"/>
    </source>
</evidence>
<comment type="subcellular location">
    <subcellularLocation>
        <location evidence="1">Nucleus</location>
    </subcellularLocation>
</comment>
<evidence type="ECO:0000313" key="3">
    <source>
        <dbReference type="EMBL" id="KFD63431.1"/>
    </source>
</evidence>
<protein>
    <recommendedName>
        <fullName evidence="2">HTH psq-type domain-containing protein</fullName>
    </recommendedName>
</protein>
<dbReference type="EMBL" id="KL367573">
    <property type="protein sequence ID" value="KFD63431.1"/>
    <property type="molecule type" value="Genomic_DNA"/>
</dbReference>
<evidence type="ECO:0000256" key="1">
    <source>
        <dbReference type="ARBA" id="ARBA00004123"/>
    </source>
</evidence>
<organism evidence="3">
    <name type="scientific">Trichuris suis</name>
    <name type="common">pig whipworm</name>
    <dbReference type="NCBI Taxonomy" id="68888"/>
    <lineage>
        <taxon>Eukaryota</taxon>
        <taxon>Metazoa</taxon>
        <taxon>Ecdysozoa</taxon>
        <taxon>Nematoda</taxon>
        <taxon>Enoplea</taxon>
        <taxon>Dorylaimia</taxon>
        <taxon>Trichinellida</taxon>
        <taxon>Trichuridae</taxon>
        <taxon>Trichuris</taxon>
    </lineage>
</organism>